<reference evidence="2" key="1">
    <citation type="submission" date="2020-06" db="EMBL/GenBank/DDBJ databases">
        <authorList>
            <person name="Li T."/>
            <person name="Hu X."/>
            <person name="Zhang T."/>
            <person name="Song X."/>
            <person name="Zhang H."/>
            <person name="Dai N."/>
            <person name="Sheng W."/>
            <person name="Hou X."/>
            <person name="Wei L."/>
        </authorList>
    </citation>
    <scope>NUCLEOTIDE SEQUENCE</scope>
    <source>
        <strain evidence="2">G02</strain>
        <tissue evidence="2">Leaf</tissue>
    </source>
</reference>
<dbReference type="InterPro" id="IPR029056">
    <property type="entry name" value="Ribokinase-like"/>
</dbReference>
<comment type="caution">
    <text evidence="2">The sequence shown here is derived from an EMBL/GenBank/DDBJ whole genome shotgun (WGS) entry which is preliminary data.</text>
</comment>
<gene>
    <name evidence="2" type="ORF">Sradi_1317400</name>
</gene>
<evidence type="ECO:0000256" key="1">
    <source>
        <dbReference type="SAM" id="MobiDB-lite"/>
    </source>
</evidence>
<organism evidence="2">
    <name type="scientific">Sesamum radiatum</name>
    <name type="common">Black benniseed</name>
    <dbReference type="NCBI Taxonomy" id="300843"/>
    <lineage>
        <taxon>Eukaryota</taxon>
        <taxon>Viridiplantae</taxon>
        <taxon>Streptophyta</taxon>
        <taxon>Embryophyta</taxon>
        <taxon>Tracheophyta</taxon>
        <taxon>Spermatophyta</taxon>
        <taxon>Magnoliopsida</taxon>
        <taxon>eudicotyledons</taxon>
        <taxon>Gunneridae</taxon>
        <taxon>Pentapetalae</taxon>
        <taxon>asterids</taxon>
        <taxon>lamiids</taxon>
        <taxon>Lamiales</taxon>
        <taxon>Pedaliaceae</taxon>
        <taxon>Sesamum</taxon>
    </lineage>
</organism>
<protein>
    <submittedName>
        <fullName evidence="2">Inositol 3-kinase</fullName>
    </submittedName>
</protein>
<reference evidence="2" key="2">
    <citation type="journal article" date="2024" name="Plant">
        <title>Genomic evolution and insights into agronomic trait innovations of Sesamum species.</title>
        <authorList>
            <person name="Miao H."/>
            <person name="Wang L."/>
            <person name="Qu L."/>
            <person name="Liu H."/>
            <person name="Sun Y."/>
            <person name="Le M."/>
            <person name="Wang Q."/>
            <person name="Wei S."/>
            <person name="Zheng Y."/>
            <person name="Lin W."/>
            <person name="Duan Y."/>
            <person name="Cao H."/>
            <person name="Xiong S."/>
            <person name="Wang X."/>
            <person name="Wei L."/>
            <person name="Li C."/>
            <person name="Ma Q."/>
            <person name="Ju M."/>
            <person name="Zhao R."/>
            <person name="Li G."/>
            <person name="Mu C."/>
            <person name="Tian Q."/>
            <person name="Mei H."/>
            <person name="Zhang T."/>
            <person name="Gao T."/>
            <person name="Zhang H."/>
        </authorList>
    </citation>
    <scope>NUCLEOTIDE SEQUENCE</scope>
    <source>
        <strain evidence="2">G02</strain>
    </source>
</reference>
<dbReference type="AlphaFoldDB" id="A0AAW2UPR7"/>
<feature type="region of interest" description="Disordered" evidence="1">
    <location>
        <begin position="1"/>
        <end position="23"/>
    </location>
</feature>
<proteinExistence type="predicted"/>
<name>A0AAW2UPR7_SESRA</name>
<evidence type="ECO:0000313" key="2">
    <source>
        <dbReference type="EMBL" id="KAL0419039.1"/>
    </source>
</evidence>
<dbReference type="EMBL" id="JACGWJ010000005">
    <property type="protein sequence ID" value="KAL0419039.1"/>
    <property type="molecule type" value="Genomic_DNA"/>
</dbReference>
<dbReference type="Gene3D" id="3.40.1190.20">
    <property type="match status" value="1"/>
</dbReference>
<sequence length="184" mass="20814">MAFHDTPHSLTSPLHQNERKPGAHFVPRRRQLLPRRFDEGWRRILAESLGGAASFISAVLDVTHPPLVSPYSKTTLFHAHFSSPIQRHDRVLNGCTPANRSPLLISHSRRFQFGLGVGVAGEILPETLEKMLDICDTVFVDVQALIRVFDPADGTVSLVHLRFGFHHLLRRIGFLKRRQKGDVY</sequence>
<accession>A0AAW2UPR7</accession>